<protein>
    <submittedName>
        <fullName evidence="1">Uncharacterized protein</fullName>
    </submittedName>
</protein>
<accession>A0A1X0RHX7</accession>
<sequence length="73" mass="8774">MLKRTHLLLAPQILSLMKRHLCLQLTKIRVFKIHYLLLFLPLVVFPLPSRPLRNTKTRLLRLKSLKKKKKIKH</sequence>
<evidence type="ECO:0000313" key="1">
    <source>
        <dbReference type="EMBL" id="ORE11620.1"/>
    </source>
</evidence>
<gene>
    <name evidence="1" type="ORF">BCV72DRAFT_94951</name>
</gene>
<dbReference type="EMBL" id="KV921856">
    <property type="protein sequence ID" value="ORE11620.1"/>
    <property type="molecule type" value="Genomic_DNA"/>
</dbReference>
<dbReference type="AlphaFoldDB" id="A0A1X0RHX7"/>
<reference evidence="1" key="1">
    <citation type="journal article" date="2016" name="Proc. Natl. Acad. Sci. U.S.A.">
        <title>Lipid metabolic changes in an early divergent fungus govern the establishment of a mutualistic symbiosis with endobacteria.</title>
        <authorList>
            <person name="Lastovetsky O.A."/>
            <person name="Gaspar M.L."/>
            <person name="Mondo S.J."/>
            <person name="LaButti K.M."/>
            <person name="Sandor L."/>
            <person name="Grigoriev I.V."/>
            <person name="Henry S.A."/>
            <person name="Pawlowska T.E."/>
        </authorList>
    </citation>
    <scope>NUCLEOTIDE SEQUENCE [LARGE SCALE GENOMIC DNA]</scope>
    <source>
        <strain evidence="1">ATCC 52814</strain>
    </source>
</reference>
<organism evidence="1">
    <name type="scientific">Rhizopus microsporus var. microsporus</name>
    <dbReference type="NCBI Taxonomy" id="86635"/>
    <lineage>
        <taxon>Eukaryota</taxon>
        <taxon>Fungi</taxon>
        <taxon>Fungi incertae sedis</taxon>
        <taxon>Mucoromycota</taxon>
        <taxon>Mucoromycotina</taxon>
        <taxon>Mucoromycetes</taxon>
        <taxon>Mucorales</taxon>
        <taxon>Mucorineae</taxon>
        <taxon>Rhizopodaceae</taxon>
        <taxon>Rhizopus</taxon>
    </lineage>
</organism>
<dbReference type="Proteomes" id="UP000242414">
    <property type="component" value="Unassembled WGS sequence"/>
</dbReference>
<name>A0A1X0RHX7_RHIZD</name>
<proteinExistence type="predicted"/>
<dbReference type="VEuPathDB" id="FungiDB:BCV72DRAFT_94951"/>